<dbReference type="CDD" id="cd03025">
    <property type="entry name" value="DsbA_FrnE_like"/>
    <property type="match status" value="1"/>
</dbReference>
<organism evidence="2 3">
    <name type="scientific">Candidatus Pseudobacter hemicellulosilyticus</name>
    <dbReference type="NCBI Taxonomy" id="3121375"/>
    <lineage>
        <taxon>Bacteria</taxon>
        <taxon>Pseudomonadati</taxon>
        <taxon>Bacteroidota</taxon>
        <taxon>Chitinophagia</taxon>
        <taxon>Chitinophagales</taxon>
        <taxon>Chitinophagaceae</taxon>
        <taxon>Pseudobacter</taxon>
    </lineage>
</organism>
<accession>A0AAJ5WWH9</accession>
<dbReference type="EMBL" id="CP119311">
    <property type="protein sequence ID" value="WEK36853.1"/>
    <property type="molecule type" value="Genomic_DNA"/>
</dbReference>
<dbReference type="Proteomes" id="UP001220610">
    <property type="component" value="Chromosome"/>
</dbReference>
<dbReference type="Gene3D" id="1.10.472.60">
    <property type="entry name" value="putative protein disulfide isomerase domain"/>
    <property type="match status" value="1"/>
</dbReference>
<protein>
    <submittedName>
        <fullName evidence="2">DsbA family protein</fullName>
    </submittedName>
</protein>
<proteinExistence type="predicted"/>
<dbReference type="Gene3D" id="3.40.30.10">
    <property type="entry name" value="Glutaredoxin"/>
    <property type="match status" value="1"/>
</dbReference>
<gene>
    <name evidence="2" type="ORF">P0Y53_05000</name>
</gene>
<dbReference type="GO" id="GO:0016491">
    <property type="term" value="F:oxidoreductase activity"/>
    <property type="evidence" value="ECO:0007669"/>
    <property type="project" value="InterPro"/>
</dbReference>
<sequence length="214" mass="24672">MFTVYYCYDAWCGWCYGFSPVMTKLAKEYADKLQFEVLSGGMILPEKPRPVSVMAGFIKSAYKTVEERTGITFGSDYLWHIENPDLSDWFPNSEKAAIALCVFKDFYPAEQVAFAADLQYALNYEGRDLSDDEAYGHLLEKYAIPSTTFYERLHSEAYKEKAYYEFALCKQLQVTGFPAVFLQASDLKFYLLSRGYTDYNTLQQRVDAVLKELL</sequence>
<name>A0AAJ5WWH9_9BACT</name>
<evidence type="ECO:0000313" key="3">
    <source>
        <dbReference type="Proteomes" id="UP001220610"/>
    </source>
</evidence>
<dbReference type="AlphaFoldDB" id="A0AAJ5WWH9"/>
<dbReference type="InterPro" id="IPR036249">
    <property type="entry name" value="Thioredoxin-like_sf"/>
</dbReference>
<evidence type="ECO:0000313" key="2">
    <source>
        <dbReference type="EMBL" id="WEK36853.1"/>
    </source>
</evidence>
<feature type="domain" description="DSBA-like thioredoxin" evidence="1">
    <location>
        <begin position="7"/>
        <end position="204"/>
    </location>
</feature>
<dbReference type="Pfam" id="PF01323">
    <property type="entry name" value="DSBA"/>
    <property type="match status" value="1"/>
</dbReference>
<dbReference type="InterPro" id="IPR001853">
    <property type="entry name" value="DSBA-like_thioredoxin_dom"/>
</dbReference>
<reference evidence="2" key="1">
    <citation type="submission" date="2023-03" db="EMBL/GenBank/DDBJ databases">
        <title>Andean soil-derived lignocellulolytic bacterial consortium as a source of novel taxa and putative plastic-active enzymes.</title>
        <authorList>
            <person name="Diaz-Garcia L."/>
            <person name="Chuvochina M."/>
            <person name="Feuerriegel G."/>
            <person name="Bunk B."/>
            <person name="Sproer C."/>
            <person name="Streit W.R."/>
            <person name="Rodriguez L.M."/>
            <person name="Overmann J."/>
            <person name="Jimenez D.J."/>
        </authorList>
    </citation>
    <scope>NUCLEOTIDE SEQUENCE</scope>
    <source>
        <strain evidence="2">MAG 7</strain>
    </source>
</reference>
<evidence type="ECO:0000259" key="1">
    <source>
        <dbReference type="Pfam" id="PF01323"/>
    </source>
</evidence>
<dbReference type="SUPFAM" id="SSF52833">
    <property type="entry name" value="Thioredoxin-like"/>
    <property type="match status" value="1"/>
</dbReference>